<dbReference type="SUPFAM" id="SSF52833">
    <property type="entry name" value="Thioredoxin-like"/>
    <property type="match status" value="1"/>
</dbReference>
<keyword evidence="5" id="KW-0679">Respiratory chain</keyword>
<dbReference type="PANTHER" id="PTHR12878:SF0">
    <property type="entry name" value="NADH DEHYDROGENASE [UBIQUINONE] 1 ALPHA SUBCOMPLEX SUBUNIT 2"/>
    <property type="match status" value="1"/>
</dbReference>
<keyword evidence="6" id="KW-0999">Mitochondrion inner membrane</keyword>
<comment type="similarity">
    <text evidence="3">Belongs to the complex I NDUFA2 subunit family.</text>
</comment>
<dbReference type="AlphaFoldDB" id="G0R1D2"/>
<dbReference type="InParanoid" id="G0R1D2"/>
<evidence type="ECO:0000256" key="5">
    <source>
        <dbReference type="ARBA" id="ARBA00022660"/>
    </source>
</evidence>
<keyword evidence="13" id="KW-1185">Reference proteome</keyword>
<evidence type="ECO:0000256" key="9">
    <source>
        <dbReference type="ARBA" id="ARBA00023136"/>
    </source>
</evidence>
<dbReference type="PIRSF" id="PIRSF005822">
    <property type="entry name" value="NDUA2"/>
    <property type="match status" value="1"/>
</dbReference>
<evidence type="ECO:0000256" key="4">
    <source>
        <dbReference type="ARBA" id="ARBA00022448"/>
    </source>
</evidence>
<dbReference type="OMA" id="IRECEGI"/>
<evidence type="ECO:0000256" key="3">
    <source>
        <dbReference type="ARBA" id="ARBA00008939"/>
    </source>
</evidence>
<evidence type="ECO:0000256" key="8">
    <source>
        <dbReference type="ARBA" id="ARBA00023128"/>
    </source>
</evidence>
<dbReference type="PANTHER" id="PTHR12878">
    <property type="entry name" value="NADH-UBIQUINONE OXIDOREDUCTASE B8 SUBUNIT"/>
    <property type="match status" value="1"/>
</dbReference>
<dbReference type="eggNOG" id="KOG3446">
    <property type="taxonomic scope" value="Eukaryota"/>
</dbReference>
<dbReference type="Proteomes" id="UP000008983">
    <property type="component" value="Unassembled WGS sequence"/>
</dbReference>
<keyword evidence="4" id="KW-0813">Transport</keyword>
<gene>
    <name evidence="12" type="ORF">IMG5_169800</name>
</gene>
<accession>G0R1D2</accession>
<sequence length="96" mass="11378">MSAWQKLLSSNLRELRFVFCQNSQRSEGVRNYVHHNYWNLKNSNPNFPIIIRECEESDPIWNRKKALVANNSESEIESVIKNLVEISQKVNKEMQK</sequence>
<reference evidence="12 13" key="1">
    <citation type="submission" date="2011-07" db="EMBL/GenBank/DDBJ databases">
        <authorList>
            <person name="Coyne R."/>
            <person name="Brami D."/>
            <person name="Johnson J."/>
            <person name="Hostetler J."/>
            <person name="Hannick L."/>
            <person name="Clark T."/>
            <person name="Cassidy-Hanley D."/>
            <person name="Inman J."/>
        </authorList>
    </citation>
    <scope>NUCLEOTIDE SEQUENCE [LARGE SCALE GENOMIC DNA]</scope>
    <source>
        <strain evidence="12 13">G5</strain>
    </source>
</reference>
<dbReference type="InterPro" id="IPR016464">
    <property type="entry name" value="NADH_Ub_cplx-1_asu_su-2"/>
</dbReference>
<dbReference type="OrthoDB" id="10250268at2759"/>
<evidence type="ECO:0000256" key="10">
    <source>
        <dbReference type="PIRSR" id="PIRSR005822-1"/>
    </source>
</evidence>
<dbReference type="InterPro" id="IPR036249">
    <property type="entry name" value="Thioredoxin-like_sf"/>
</dbReference>
<dbReference type="EMBL" id="GL984214">
    <property type="protein sequence ID" value="EGR28717.1"/>
    <property type="molecule type" value="Genomic_DNA"/>
</dbReference>
<dbReference type="SMART" id="SM00916">
    <property type="entry name" value="L51_S25_CI-B8"/>
    <property type="match status" value="1"/>
</dbReference>
<feature type="domain" description="Ribosomal protein/NADH dehydrogenase" evidence="11">
    <location>
        <begin position="21"/>
        <end position="87"/>
    </location>
</feature>
<keyword evidence="8" id="KW-0496">Mitochondrion</keyword>
<evidence type="ECO:0000256" key="7">
    <source>
        <dbReference type="ARBA" id="ARBA00022982"/>
    </source>
</evidence>
<comment type="function">
    <text evidence="1">Accessory subunit of the mitochondrial membrane respiratory chain NADH dehydrogenase (Complex I), that is believed not to be involved in catalysis. Complex I functions in the transfer of electrons from NADH to the respiratory chain. The immediate electron acceptor for the enzyme is believed to be ubiquinone.</text>
</comment>
<dbReference type="Pfam" id="PF05047">
    <property type="entry name" value="L51_S25_CI-B8"/>
    <property type="match status" value="1"/>
</dbReference>
<evidence type="ECO:0000256" key="6">
    <source>
        <dbReference type="ARBA" id="ARBA00022792"/>
    </source>
</evidence>
<evidence type="ECO:0000313" key="12">
    <source>
        <dbReference type="EMBL" id="EGR28717.1"/>
    </source>
</evidence>
<dbReference type="GO" id="GO:0005743">
    <property type="term" value="C:mitochondrial inner membrane"/>
    <property type="evidence" value="ECO:0007669"/>
    <property type="project" value="UniProtKB-SubCell"/>
</dbReference>
<keyword evidence="10" id="KW-1015">Disulfide bond</keyword>
<keyword evidence="9" id="KW-0472">Membrane</keyword>
<evidence type="ECO:0000313" key="13">
    <source>
        <dbReference type="Proteomes" id="UP000008983"/>
    </source>
</evidence>
<evidence type="ECO:0000259" key="11">
    <source>
        <dbReference type="SMART" id="SM00916"/>
    </source>
</evidence>
<evidence type="ECO:0000256" key="1">
    <source>
        <dbReference type="ARBA" id="ARBA00003195"/>
    </source>
</evidence>
<dbReference type="RefSeq" id="XP_004029953.1">
    <property type="nucleotide sequence ID" value="XM_004029905.1"/>
</dbReference>
<comment type="subcellular location">
    <subcellularLocation>
        <location evidence="2">Mitochondrion inner membrane</location>
        <topology evidence="2">Peripheral membrane protein</topology>
        <orientation evidence="2">Matrix side</orientation>
    </subcellularLocation>
</comment>
<organism evidence="12 13">
    <name type="scientific">Ichthyophthirius multifiliis</name>
    <name type="common">White spot disease agent</name>
    <name type="synonym">Ich</name>
    <dbReference type="NCBI Taxonomy" id="5932"/>
    <lineage>
        <taxon>Eukaryota</taxon>
        <taxon>Sar</taxon>
        <taxon>Alveolata</taxon>
        <taxon>Ciliophora</taxon>
        <taxon>Intramacronucleata</taxon>
        <taxon>Oligohymenophorea</taxon>
        <taxon>Hymenostomatida</taxon>
        <taxon>Ophryoglenina</taxon>
        <taxon>Ichthyophthirius</taxon>
    </lineage>
</organism>
<protein>
    <submittedName>
        <fullName evidence="12">NADH dehydrogenase, putative</fullName>
    </submittedName>
</protein>
<dbReference type="STRING" id="857967.G0R1D2"/>
<proteinExistence type="inferred from homology"/>
<dbReference type="GeneID" id="14904809"/>
<keyword evidence="7" id="KW-0249">Electron transport</keyword>
<dbReference type="Gene3D" id="3.40.30.10">
    <property type="entry name" value="Glutaredoxin"/>
    <property type="match status" value="1"/>
</dbReference>
<name>G0R1D2_ICHMU</name>
<feature type="disulfide bond" description="Redox-active" evidence="10">
    <location>
        <begin position="20"/>
        <end position="54"/>
    </location>
</feature>
<dbReference type="InterPro" id="IPR007741">
    <property type="entry name" value="Ribosomal_mL43/mS25/NADH_DH"/>
</dbReference>
<evidence type="ECO:0000256" key="2">
    <source>
        <dbReference type="ARBA" id="ARBA00004443"/>
    </source>
</evidence>